<gene>
    <name evidence="4" type="ORF">F8C76_14395</name>
</gene>
<dbReference type="InterPro" id="IPR013783">
    <property type="entry name" value="Ig-like_fold"/>
</dbReference>
<dbReference type="InterPro" id="IPR047589">
    <property type="entry name" value="DUF11_rpt"/>
</dbReference>
<feature type="region of interest" description="Disordered" evidence="1">
    <location>
        <begin position="481"/>
        <end position="503"/>
    </location>
</feature>
<keyword evidence="2" id="KW-0732">Signal</keyword>
<feature type="domain" description="DUF11" evidence="3">
    <location>
        <begin position="642"/>
        <end position="754"/>
    </location>
</feature>
<dbReference type="Pfam" id="PF13585">
    <property type="entry name" value="CHU_C"/>
    <property type="match status" value="1"/>
</dbReference>
<evidence type="ECO:0000313" key="5">
    <source>
        <dbReference type="Proteomes" id="UP000429785"/>
    </source>
</evidence>
<dbReference type="PANTHER" id="PTHR34819">
    <property type="entry name" value="LARGE CYSTEINE-RICH PERIPLASMIC PROTEIN OMCB"/>
    <property type="match status" value="1"/>
</dbReference>
<feature type="domain" description="DUF11" evidence="3">
    <location>
        <begin position="900"/>
        <end position="1009"/>
    </location>
</feature>
<feature type="domain" description="DUF11" evidence="3">
    <location>
        <begin position="772"/>
        <end position="877"/>
    </location>
</feature>
<dbReference type="Gene3D" id="2.60.40.10">
    <property type="entry name" value="Immunoglobulins"/>
    <property type="match status" value="5"/>
</dbReference>
<feature type="compositionally biased region" description="Polar residues" evidence="1">
    <location>
        <begin position="487"/>
        <end position="496"/>
    </location>
</feature>
<accession>A0A6I1DVL7</accession>
<dbReference type="Gene3D" id="2.60.40.3080">
    <property type="match status" value="1"/>
</dbReference>
<protein>
    <submittedName>
        <fullName evidence="4">DUF11 domain-containing protein</fullName>
    </submittedName>
</protein>
<feature type="domain" description="DUF11" evidence="3">
    <location>
        <begin position="1029"/>
        <end position="1143"/>
    </location>
</feature>
<feature type="domain" description="DUF11" evidence="3">
    <location>
        <begin position="385"/>
        <end position="495"/>
    </location>
</feature>
<evidence type="ECO:0000259" key="3">
    <source>
        <dbReference type="Pfam" id="PF01345"/>
    </source>
</evidence>
<dbReference type="OrthoDB" id="9805017at2"/>
<organism evidence="4 5">
    <name type="scientific">Flagellimonas olearia</name>
    <dbReference type="NCBI Taxonomy" id="552546"/>
    <lineage>
        <taxon>Bacteria</taxon>
        <taxon>Pseudomonadati</taxon>
        <taxon>Bacteroidota</taxon>
        <taxon>Flavobacteriia</taxon>
        <taxon>Flavobacteriales</taxon>
        <taxon>Flavobacteriaceae</taxon>
        <taxon>Flagellimonas</taxon>
    </lineage>
</organism>
<comment type="caution">
    <text evidence="4">The sequence shown here is derived from an EMBL/GenBank/DDBJ whole genome shotgun (WGS) entry which is preliminary data.</text>
</comment>
<feature type="region of interest" description="Disordered" evidence="1">
    <location>
        <begin position="614"/>
        <end position="634"/>
    </location>
</feature>
<dbReference type="InterPro" id="IPR051172">
    <property type="entry name" value="Chlamydia_OmcB"/>
</dbReference>
<dbReference type="NCBIfam" id="TIGR04131">
    <property type="entry name" value="Bac_Flav_CTERM"/>
    <property type="match status" value="1"/>
</dbReference>
<dbReference type="Proteomes" id="UP000429785">
    <property type="component" value="Unassembled WGS sequence"/>
</dbReference>
<proteinExistence type="predicted"/>
<sequence length="1381" mass="146110">MNMPQCHWNKRCRLLAILFLFLSLQMGYGQLCSVDAGPDMTANQVGNVFLNAVTPATGTGTWTQSSGPSLVGFADSNNPNTQVFGMVPGTYIFEWTVSDPSCTTTSDTVGVTFLGVDLELDVLASNSSPDVGDIVTFTINLSNLGDVDATGVAIENIVPAGYENVNTISDGGTFFIGPRAIVWTGLNVPQGTNTVSLTFNATVQTPTGTSSEFRHTAEVTFCDQIDLDSTPNNDDGDQSEDDEDFVIASPQQADLSLTKAVVGGNLSPEVGEQISFEITLTNNGPDDATNVLVEDQLLSGFSYVSYTATAGTYSSASGFWQIGTLTNGASETLIIDVVVNPTGTYTNTAQVEASDGFDVDSTPGNGVPSEDDQGIVTLSPVEVIDLSLTKTISKSPPLVSDNVIFTLTVSNAGPSEATSVEVTDILPSGFTYVSDNGGGAYDETTGIWNVGSLASGDSESLNILVNVNPTGNYTNVAEITNHDQMDSDSTPNNNTPGEDDQDEVVVTPDPLVDVSVTKMADDLTPNVGDQIVFTITVLNDGPSEATNVVVTDQLASGYGLVSAVTSAGTYNAVNGVWNVGSLTNATSETLTITANVLSSGDYANTAELTGLTELDVDSTPGNSNGSEDDQETVVPTPVPVSDLLLRKSVDQLSPLVGEDVIFSINISNLGPSDVTGVEIMDLLPSGYTYVSNSRTAGAYDAATGIWELNNVLPNGVTETLNIVATVNATGDYFNVTEVFSSNNVDPNSTPNNNNVFENDQDSAGTIPIPASDLELSKTVDNEFPDVSDTVTFTLTLENVGPSDASGIVVEDLLPSGYTYVSDDSGGLYDPYGGFWYLGSVTGGANATLNIEAVVNPSGNYTNRAEVVSAIQVDPDSTPGNGVLAEDDQDTQSTIPRHVSDISLAITADNLTPSAGDEIIFTITVNNAGPNDATALVIEDELASGYSFVSAVTSSGTYDEIAGSWELSNLTSGGLETLVLTALVLPNGNYKNTAELIALGTYDPDSTPNNNLGSEDDQVSVVPIPNGLADLSLTKMVDNPTPNVGDVVRFTISVTNGGPTDATGVVISDPLPIGYTYQSHTATAGVYNPNTGLWNVNRTIFNQNTETLEILAMVNTPIGEMDEYLNVVEITASDFADPDSDPNQGIAMDDFSDGIQDDDEASAFVVPQTTDLALTKEVDKISVNMGDEVVFTITVTNLGTVPATNIGVEEQLPQGFRLLTSQSSLGFYDEASGFWELDTLEVSETAQLELTVEVLDIEDYLNTASLAFVDQLDTNSDNDSAEAFVSPSCLVVYNEFSPNGDGVNDYFKIDCISRYPQNVLQVYNRWGNIVYEKRSYNNDWDGTPNGRAIVQKEDQLPVGTYYYILDLGDGSEPRTDWLYLNR</sequence>
<dbReference type="PANTHER" id="PTHR34819:SF3">
    <property type="entry name" value="CELL SURFACE PROTEIN"/>
    <property type="match status" value="1"/>
</dbReference>
<dbReference type="Pfam" id="PF22352">
    <property type="entry name" value="K319L-like_PKD"/>
    <property type="match status" value="1"/>
</dbReference>
<dbReference type="NCBIfam" id="TIGR01451">
    <property type="entry name" value="B_ant_repeat"/>
    <property type="match status" value="9"/>
</dbReference>
<dbReference type="InterPro" id="IPR001434">
    <property type="entry name" value="OmcB-like_DUF11"/>
</dbReference>
<feature type="domain" description="DUF11" evidence="3">
    <location>
        <begin position="117"/>
        <end position="234"/>
    </location>
</feature>
<name>A0A6I1DVL7_9FLAO</name>
<evidence type="ECO:0000256" key="1">
    <source>
        <dbReference type="SAM" id="MobiDB-lite"/>
    </source>
</evidence>
<feature type="domain" description="DUF11" evidence="3">
    <location>
        <begin position="254"/>
        <end position="362"/>
    </location>
</feature>
<feature type="domain" description="DUF11" evidence="3">
    <location>
        <begin position="1170"/>
        <end position="1282"/>
    </location>
</feature>
<evidence type="ECO:0000313" key="4">
    <source>
        <dbReference type="EMBL" id="KAB7529030.1"/>
    </source>
</evidence>
<feature type="chain" id="PRO_5026015662" evidence="2">
    <location>
        <begin position="30"/>
        <end position="1381"/>
    </location>
</feature>
<dbReference type="Gene3D" id="2.60.40.1170">
    <property type="entry name" value="Mu homology domain, subdomain B"/>
    <property type="match status" value="1"/>
</dbReference>
<dbReference type="EMBL" id="WELG01000002">
    <property type="protein sequence ID" value="KAB7529030.1"/>
    <property type="molecule type" value="Genomic_DNA"/>
</dbReference>
<feature type="domain" description="DUF11" evidence="3">
    <location>
        <begin position="513"/>
        <end position="624"/>
    </location>
</feature>
<evidence type="ECO:0000256" key="2">
    <source>
        <dbReference type="SAM" id="SignalP"/>
    </source>
</evidence>
<reference evidence="4 5" key="1">
    <citation type="submission" date="2019-10" db="EMBL/GenBank/DDBJ databases">
        <title>Muricauda olearia CL-SS4 JCM15563 genome.</title>
        <authorList>
            <person name="Liu L."/>
        </authorList>
    </citation>
    <scope>NUCLEOTIDE SEQUENCE [LARGE SCALE GENOMIC DNA]</scope>
    <source>
        <strain evidence="4 5">CL-SS4</strain>
    </source>
</reference>
<dbReference type="Pfam" id="PF01345">
    <property type="entry name" value="DUF11"/>
    <property type="match status" value="9"/>
</dbReference>
<dbReference type="InterPro" id="IPR026341">
    <property type="entry name" value="T9SS_type_B"/>
</dbReference>
<feature type="signal peptide" evidence="2">
    <location>
        <begin position="1"/>
        <end position="29"/>
    </location>
</feature>